<dbReference type="AlphaFoldDB" id="A0A1R3I7Z7"/>
<dbReference type="Pfam" id="PF00248">
    <property type="entry name" value="Aldo_ket_red"/>
    <property type="match status" value="1"/>
</dbReference>
<proteinExistence type="predicted"/>
<gene>
    <name evidence="2" type="ORF">COLO4_24682</name>
</gene>
<dbReference type="PANTHER" id="PTHR11732">
    <property type="entry name" value="ALDO/KETO REDUCTASE"/>
    <property type="match status" value="1"/>
</dbReference>
<reference evidence="3" key="1">
    <citation type="submission" date="2013-09" db="EMBL/GenBank/DDBJ databases">
        <title>Corchorus olitorius genome sequencing.</title>
        <authorList>
            <person name="Alam M."/>
            <person name="Haque M.S."/>
            <person name="Islam M.S."/>
            <person name="Emdad E.M."/>
            <person name="Islam M.M."/>
            <person name="Ahmed B."/>
            <person name="Halim A."/>
            <person name="Hossen Q.M.M."/>
            <person name="Hossain M.Z."/>
            <person name="Ahmed R."/>
            <person name="Khan M.M."/>
            <person name="Islam R."/>
            <person name="Rashid M.M."/>
            <person name="Khan S.A."/>
            <person name="Rahman M.S."/>
            <person name="Alam M."/>
            <person name="Yahiya A.S."/>
            <person name="Khan M.S."/>
            <person name="Azam M.S."/>
            <person name="Haque T."/>
            <person name="Lashkar M.Z.H."/>
            <person name="Akhand A.I."/>
            <person name="Morshed G."/>
            <person name="Roy S."/>
            <person name="Uddin K.S."/>
            <person name="Rabeya T."/>
            <person name="Hossain A.S."/>
            <person name="Chowdhury A."/>
            <person name="Snigdha A.R."/>
            <person name="Mortoza M.S."/>
            <person name="Matin S.A."/>
            <person name="Hoque S.M.E."/>
            <person name="Islam M.K."/>
            <person name="Roy D.K."/>
            <person name="Haider R."/>
            <person name="Moosa M.M."/>
            <person name="Elias S.M."/>
            <person name="Hasan A.M."/>
            <person name="Jahan S."/>
            <person name="Shafiuddin M."/>
            <person name="Mahmood N."/>
            <person name="Shommy N.S."/>
        </authorList>
    </citation>
    <scope>NUCLEOTIDE SEQUENCE [LARGE SCALE GENOMIC DNA]</scope>
    <source>
        <strain evidence="3">cv. O-4</strain>
    </source>
</reference>
<dbReference type="Gene3D" id="3.20.20.100">
    <property type="entry name" value="NADP-dependent oxidoreductase domain"/>
    <property type="match status" value="1"/>
</dbReference>
<dbReference type="InterPro" id="IPR020471">
    <property type="entry name" value="AKR"/>
</dbReference>
<dbReference type="GO" id="GO:0016491">
    <property type="term" value="F:oxidoreductase activity"/>
    <property type="evidence" value="ECO:0007669"/>
    <property type="project" value="InterPro"/>
</dbReference>
<keyword evidence="3" id="KW-1185">Reference proteome</keyword>
<evidence type="ECO:0000259" key="1">
    <source>
        <dbReference type="Pfam" id="PF00248"/>
    </source>
</evidence>
<dbReference type="EMBL" id="AWUE01018706">
    <property type="protein sequence ID" value="OMO78713.1"/>
    <property type="molecule type" value="Genomic_DNA"/>
</dbReference>
<sequence length="90" mass="10016">MPRLGFGTATFPFEPSEVTKKAILQAIEIGYRHFDTTYLYGTKQPLGEAIIETVSVGLTESRDDLIITSKLWCSDAHGELFLPALQRSLL</sequence>
<dbReference type="InterPro" id="IPR036812">
    <property type="entry name" value="NAD(P)_OxRdtase_dom_sf"/>
</dbReference>
<protein>
    <submittedName>
        <fullName evidence="2">Aldo/keto reductase</fullName>
    </submittedName>
</protein>
<dbReference type="STRING" id="93759.A0A1R3I7Z7"/>
<feature type="domain" description="NADP-dependent oxidoreductase" evidence="1">
    <location>
        <begin position="3"/>
        <end position="89"/>
    </location>
</feature>
<accession>A0A1R3I7Z7</accession>
<feature type="non-terminal residue" evidence="2">
    <location>
        <position position="90"/>
    </location>
</feature>
<dbReference type="OrthoDB" id="416253at2759"/>
<dbReference type="SUPFAM" id="SSF51430">
    <property type="entry name" value="NAD(P)-linked oxidoreductase"/>
    <property type="match status" value="1"/>
</dbReference>
<name>A0A1R3I7Z7_9ROSI</name>
<evidence type="ECO:0000313" key="3">
    <source>
        <dbReference type="Proteomes" id="UP000187203"/>
    </source>
</evidence>
<dbReference type="InterPro" id="IPR023210">
    <property type="entry name" value="NADP_OxRdtase_dom"/>
</dbReference>
<comment type="caution">
    <text evidence="2">The sequence shown here is derived from an EMBL/GenBank/DDBJ whole genome shotgun (WGS) entry which is preliminary data.</text>
</comment>
<organism evidence="2 3">
    <name type="scientific">Corchorus olitorius</name>
    <dbReference type="NCBI Taxonomy" id="93759"/>
    <lineage>
        <taxon>Eukaryota</taxon>
        <taxon>Viridiplantae</taxon>
        <taxon>Streptophyta</taxon>
        <taxon>Embryophyta</taxon>
        <taxon>Tracheophyta</taxon>
        <taxon>Spermatophyta</taxon>
        <taxon>Magnoliopsida</taxon>
        <taxon>eudicotyledons</taxon>
        <taxon>Gunneridae</taxon>
        <taxon>Pentapetalae</taxon>
        <taxon>rosids</taxon>
        <taxon>malvids</taxon>
        <taxon>Malvales</taxon>
        <taxon>Malvaceae</taxon>
        <taxon>Grewioideae</taxon>
        <taxon>Apeibeae</taxon>
        <taxon>Corchorus</taxon>
    </lineage>
</organism>
<dbReference type="Proteomes" id="UP000187203">
    <property type="component" value="Unassembled WGS sequence"/>
</dbReference>
<evidence type="ECO:0000313" key="2">
    <source>
        <dbReference type="EMBL" id="OMO78713.1"/>
    </source>
</evidence>